<dbReference type="InterPro" id="IPR052733">
    <property type="entry name" value="Chloroplast_QOR"/>
</dbReference>
<dbReference type="InterPro" id="IPR011032">
    <property type="entry name" value="GroES-like_sf"/>
</dbReference>
<keyword evidence="1" id="KW-0812">Transmembrane</keyword>
<dbReference type="EMBL" id="FQUX01000008">
    <property type="protein sequence ID" value="SHF82931.1"/>
    <property type="molecule type" value="Genomic_DNA"/>
</dbReference>
<keyword evidence="4" id="KW-1185">Reference proteome</keyword>
<evidence type="ECO:0000259" key="2">
    <source>
        <dbReference type="SMART" id="SM00829"/>
    </source>
</evidence>
<keyword evidence="1" id="KW-0472">Membrane</keyword>
<accession>A0A1M5EV22</accession>
<dbReference type="Gene3D" id="3.40.50.720">
    <property type="entry name" value="NAD(P)-binding Rossmann-like Domain"/>
    <property type="match status" value="1"/>
</dbReference>
<dbReference type="Pfam" id="PF13602">
    <property type="entry name" value="ADH_zinc_N_2"/>
    <property type="match status" value="1"/>
</dbReference>
<dbReference type="InterPro" id="IPR036291">
    <property type="entry name" value="NAD(P)-bd_dom_sf"/>
</dbReference>
<keyword evidence="1" id="KW-1133">Transmembrane helix</keyword>
<dbReference type="InterPro" id="IPR020843">
    <property type="entry name" value="ER"/>
</dbReference>
<dbReference type="RefSeq" id="WP_072864154.1">
    <property type="nucleotide sequence ID" value="NZ_FQUX01000008.1"/>
</dbReference>
<dbReference type="InterPro" id="IPR013154">
    <property type="entry name" value="ADH-like_N"/>
</dbReference>
<gene>
    <name evidence="3" type="ORF">SAMN03080594_10815</name>
</gene>
<organism evidence="3 4">
    <name type="scientific">Arenibacter palladensis</name>
    <dbReference type="NCBI Taxonomy" id="237373"/>
    <lineage>
        <taxon>Bacteria</taxon>
        <taxon>Pseudomonadati</taxon>
        <taxon>Bacteroidota</taxon>
        <taxon>Flavobacteriia</taxon>
        <taxon>Flavobacteriales</taxon>
        <taxon>Flavobacteriaceae</taxon>
        <taxon>Arenibacter</taxon>
    </lineage>
</organism>
<evidence type="ECO:0000256" key="1">
    <source>
        <dbReference type="SAM" id="Phobius"/>
    </source>
</evidence>
<dbReference type="PANTHER" id="PTHR44013:SF1">
    <property type="entry name" value="ZINC-TYPE ALCOHOL DEHYDROGENASE-LIKE PROTEIN C16A3.02C"/>
    <property type="match status" value="1"/>
</dbReference>
<dbReference type="SMART" id="SM00829">
    <property type="entry name" value="PKS_ER"/>
    <property type="match status" value="1"/>
</dbReference>
<reference evidence="4" key="1">
    <citation type="submission" date="2016-11" db="EMBL/GenBank/DDBJ databases">
        <authorList>
            <person name="Varghese N."/>
            <person name="Submissions S."/>
        </authorList>
    </citation>
    <scope>NUCLEOTIDE SEQUENCE [LARGE SCALE GENOMIC DNA]</scope>
    <source>
        <strain evidence="4">DSM 17539</strain>
    </source>
</reference>
<dbReference type="Proteomes" id="UP000184406">
    <property type="component" value="Unassembled WGS sequence"/>
</dbReference>
<protein>
    <submittedName>
        <fullName evidence="3">NADPH:quinone reductase</fullName>
    </submittedName>
</protein>
<dbReference type="PANTHER" id="PTHR44013">
    <property type="entry name" value="ZINC-TYPE ALCOHOL DEHYDROGENASE-LIKE PROTEIN C16A3.02C"/>
    <property type="match status" value="1"/>
</dbReference>
<dbReference type="Pfam" id="PF08240">
    <property type="entry name" value="ADH_N"/>
    <property type="match status" value="1"/>
</dbReference>
<feature type="transmembrane region" description="Helical" evidence="1">
    <location>
        <begin position="227"/>
        <end position="247"/>
    </location>
</feature>
<dbReference type="AlphaFoldDB" id="A0A1M5EV22"/>
<proteinExistence type="predicted"/>
<dbReference type="OrthoDB" id="9787435at2"/>
<feature type="domain" description="Enoyl reductase (ER)" evidence="2">
    <location>
        <begin position="10"/>
        <end position="309"/>
    </location>
</feature>
<dbReference type="Gene3D" id="3.90.180.10">
    <property type="entry name" value="Medium-chain alcohol dehydrogenases, catalytic domain"/>
    <property type="match status" value="1"/>
</dbReference>
<evidence type="ECO:0000313" key="3">
    <source>
        <dbReference type="EMBL" id="SHF82931.1"/>
    </source>
</evidence>
<dbReference type="SUPFAM" id="SSF51735">
    <property type="entry name" value="NAD(P)-binding Rossmann-fold domains"/>
    <property type="match status" value="1"/>
</dbReference>
<dbReference type="CDD" id="cd08267">
    <property type="entry name" value="MDR1"/>
    <property type="match status" value="1"/>
</dbReference>
<name>A0A1M5EV22_9FLAO</name>
<evidence type="ECO:0000313" key="4">
    <source>
        <dbReference type="Proteomes" id="UP000184406"/>
    </source>
</evidence>
<sequence length="313" mass="34298">MKAIVYYKKHSSDKLIYCDVEKPRPTDNEILIKIVCASLNAADYRSMKMGITPKKKIFGSAIAGRIESVGKNIRQFKPGDEVLGDLSDVGFGGLAEYAVAPEKALVLKPAKILFEEAVTLPVAATTALKALRDKGNIQKEQKVLIVGAAGGVGTFAVQLAKYYGTIITAVCGPKNIAQATALGADHVIDYTREDFTKSNERYDLIVAINGNYPLLGYRKILSSNGTYVMVGGGLLQIMKSIFFGWLLSFGKKKMRYLSAKSNQKDLDFVVKLLENQKIKSVIERRYSLDRTAEAMQYLSEGHAQGKVIITVEG</sequence>
<dbReference type="GO" id="GO:0016491">
    <property type="term" value="F:oxidoreductase activity"/>
    <property type="evidence" value="ECO:0007669"/>
    <property type="project" value="InterPro"/>
</dbReference>
<dbReference type="SUPFAM" id="SSF50129">
    <property type="entry name" value="GroES-like"/>
    <property type="match status" value="1"/>
</dbReference>